<feature type="binding site" evidence="12">
    <location>
        <position position="317"/>
    </location>
    <ligand>
        <name>Zn(2+)</name>
        <dbReference type="ChEBI" id="CHEBI:29105"/>
        <label>2</label>
    </ligand>
</feature>
<dbReference type="Proteomes" id="UP000305948">
    <property type="component" value="Unassembled WGS sequence"/>
</dbReference>
<evidence type="ECO:0000256" key="1">
    <source>
        <dbReference type="ARBA" id="ARBA00004123"/>
    </source>
</evidence>
<feature type="site" description="Histone H3K4me3 binding" evidence="11">
    <location>
        <position position="303"/>
    </location>
</feature>
<dbReference type="EMBL" id="ML213504">
    <property type="protein sequence ID" value="TFK55381.1"/>
    <property type="molecule type" value="Genomic_DNA"/>
</dbReference>
<evidence type="ECO:0000259" key="17">
    <source>
        <dbReference type="PROSITE" id="PS50016"/>
    </source>
</evidence>
<dbReference type="OrthoDB" id="5411773at2759"/>
<dbReference type="CDD" id="cd15505">
    <property type="entry name" value="PHD_ING"/>
    <property type="match status" value="1"/>
</dbReference>
<sequence>MSVVPNLEEAGAIAAEYIATLDNLPNEVQFILAEIKHKETKCEELNREIHKETSKYLKQSVRATASSSSAPSPSPQTPNPAAPSSTSLSAKVIASYALLEQLTSEKVALAQRMTDLVARAKARLDHDLARVLVAQGDVDPASASLTAAAAGSTSGFSWATPGPAASSTGAGAGRSAVKEVNDRLTATITLPEVPNLSAAATTPVPKRRRLNPQPSTTSIKLPSPSPSIITLTPTPAPSGVRSRLQNQIHMASRGRRSAQTAIKLEQKEEEEEDAEGDEDVEEEAEGGVEGPEVEEEPEDKTIYCFCQQTSFGEMVGCDSDKCKFQWFHLGCVNLKPPLPETWYCDYCVNKGYAPAGYHGPDGTQPTRKRGRK</sequence>
<feature type="binding site" evidence="12">
    <location>
        <position position="304"/>
    </location>
    <ligand>
        <name>Zn(2+)</name>
        <dbReference type="ChEBI" id="CHEBI:29105"/>
        <label>1</label>
    </ligand>
</feature>
<dbReference type="Pfam" id="PF12998">
    <property type="entry name" value="ING"/>
    <property type="match status" value="1"/>
</dbReference>
<keyword evidence="5 13" id="KW-0863">Zinc-finger</keyword>
<evidence type="ECO:0000256" key="11">
    <source>
        <dbReference type="PIRSR" id="PIRSR628651-50"/>
    </source>
</evidence>
<evidence type="ECO:0000256" key="4">
    <source>
        <dbReference type="ARBA" id="ARBA00022723"/>
    </source>
</evidence>
<keyword evidence="6 12" id="KW-0862">Zinc</keyword>
<evidence type="ECO:0000256" key="9">
    <source>
        <dbReference type="ARBA" id="ARBA00023163"/>
    </source>
</evidence>
<evidence type="ECO:0000256" key="15">
    <source>
        <dbReference type="SAM" id="Coils"/>
    </source>
</evidence>
<comment type="domain">
    <text evidence="14">The PHD-type zinc finger mediates the binding to H3K4me3.</text>
</comment>
<feature type="domain" description="PHD-type" evidence="17">
    <location>
        <begin position="301"/>
        <end position="350"/>
    </location>
</feature>
<feature type="site" description="Histone H3K4me3 binding" evidence="11">
    <location>
        <position position="326"/>
    </location>
</feature>
<dbReference type="PROSITE" id="PS50016">
    <property type="entry name" value="ZF_PHD_2"/>
    <property type="match status" value="1"/>
</dbReference>
<feature type="compositionally biased region" description="Acidic residues" evidence="16">
    <location>
        <begin position="267"/>
        <end position="296"/>
    </location>
</feature>
<dbReference type="SMART" id="SM01408">
    <property type="entry name" value="ING"/>
    <property type="match status" value="1"/>
</dbReference>
<evidence type="ECO:0000313" key="19">
    <source>
        <dbReference type="Proteomes" id="UP000305948"/>
    </source>
</evidence>
<feature type="coiled-coil region" evidence="15">
    <location>
        <begin position="28"/>
        <end position="55"/>
    </location>
</feature>
<dbReference type="InterPro" id="IPR019787">
    <property type="entry name" value="Znf_PHD-finger"/>
</dbReference>
<organism evidence="18 19">
    <name type="scientific">Heliocybe sulcata</name>
    <dbReference type="NCBI Taxonomy" id="5364"/>
    <lineage>
        <taxon>Eukaryota</taxon>
        <taxon>Fungi</taxon>
        <taxon>Dikarya</taxon>
        <taxon>Basidiomycota</taxon>
        <taxon>Agaricomycotina</taxon>
        <taxon>Agaricomycetes</taxon>
        <taxon>Gloeophyllales</taxon>
        <taxon>Gloeophyllaceae</taxon>
        <taxon>Heliocybe</taxon>
    </lineage>
</organism>
<evidence type="ECO:0000313" key="18">
    <source>
        <dbReference type="EMBL" id="TFK55381.1"/>
    </source>
</evidence>
<dbReference type="SMART" id="SM00249">
    <property type="entry name" value="PHD"/>
    <property type="match status" value="1"/>
</dbReference>
<name>A0A5C3NP06_9AGAM</name>
<keyword evidence="7 14" id="KW-0156">Chromatin regulator</keyword>
<gene>
    <name evidence="18" type="ORF">OE88DRAFT_611522</name>
</gene>
<feature type="compositionally biased region" description="Pro residues" evidence="16">
    <location>
        <begin position="72"/>
        <end position="81"/>
    </location>
</feature>
<evidence type="ECO:0000256" key="2">
    <source>
        <dbReference type="ARBA" id="ARBA00010210"/>
    </source>
</evidence>
<dbReference type="InterPro" id="IPR013083">
    <property type="entry name" value="Znf_RING/FYVE/PHD"/>
</dbReference>
<evidence type="ECO:0000256" key="14">
    <source>
        <dbReference type="RuleBase" id="RU361213"/>
    </source>
</evidence>
<feature type="site" description="Histone H3K4me3 binding" evidence="11">
    <location>
        <position position="314"/>
    </location>
</feature>
<keyword evidence="9" id="KW-0804">Transcription</keyword>
<dbReference type="PANTHER" id="PTHR10333">
    <property type="entry name" value="INHIBITOR OF GROWTH PROTEIN"/>
    <property type="match status" value="1"/>
</dbReference>
<feature type="binding site" evidence="12">
    <location>
        <position position="306"/>
    </location>
    <ligand>
        <name>Zn(2+)</name>
        <dbReference type="ChEBI" id="CHEBI:29105"/>
        <label>1</label>
    </ligand>
</feature>
<feature type="region of interest" description="Disordered" evidence="16">
    <location>
        <begin position="58"/>
        <end position="85"/>
    </location>
</feature>
<keyword evidence="19" id="KW-1185">Reference proteome</keyword>
<dbReference type="InterPro" id="IPR019786">
    <property type="entry name" value="Zinc_finger_PHD-type_CS"/>
</dbReference>
<evidence type="ECO:0000256" key="16">
    <source>
        <dbReference type="SAM" id="MobiDB-lite"/>
    </source>
</evidence>
<comment type="subunit">
    <text evidence="14">Component of an histone acetyltransferase complex. Interacts with H3K4me3 and to a lesser extent with H3K4me2.</text>
</comment>
<evidence type="ECO:0000256" key="5">
    <source>
        <dbReference type="ARBA" id="ARBA00022771"/>
    </source>
</evidence>
<proteinExistence type="inferred from homology"/>
<feature type="region of interest" description="Disordered" evidence="16">
    <location>
        <begin position="265"/>
        <end position="296"/>
    </location>
</feature>
<dbReference type="Gene3D" id="6.10.140.1740">
    <property type="match status" value="1"/>
</dbReference>
<evidence type="ECO:0000256" key="12">
    <source>
        <dbReference type="PIRSR" id="PIRSR628651-51"/>
    </source>
</evidence>
<comment type="subcellular location">
    <subcellularLocation>
        <location evidence="1 14">Nucleus</location>
    </subcellularLocation>
</comment>
<feature type="binding site" evidence="12">
    <location>
        <position position="344"/>
    </location>
    <ligand>
        <name>Zn(2+)</name>
        <dbReference type="ChEBI" id="CHEBI:29105"/>
        <label>2</label>
    </ligand>
</feature>
<keyword evidence="4 12" id="KW-0479">Metal-binding</keyword>
<comment type="function">
    <text evidence="14">Component of an histone acetyltransferase complex.</text>
</comment>
<reference evidence="18 19" key="1">
    <citation type="journal article" date="2019" name="Nat. Ecol. Evol.">
        <title>Megaphylogeny resolves global patterns of mushroom evolution.</title>
        <authorList>
            <person name="Varga T."/>
            <person name="Krizsan K."/>
            <person name="Foldi C."/>
            <person name="Dima B."/>
            <person name="Sanchez-Garcia M."/>
            <person name="Sanchez-Ramirez S."/>
            <person name="Szollosi G.J."/>
            <person name="Szarkandi J.G."/>
            <person name="Papp V."/>
            <person name="Albert L."/>
            <person name="Andreopoulos W."/>
            <person name="Angelini C."/>
            <person name="Antonin V."/>
            <person name="Barry K.W."/>
            <person name="Bougher N.L."/>
            <person name="Buchanan P."/>
            <person name="Buyck B."/>
            <person name="Bense V."/>
            <person name="Catcheside P."/>
            <person name="Chovatia M."/>
            <person name="Cooper J."/>
            <person name="Damon W."/>
            <person name="Desjardin D."/>
            <person name="Finy P."/>
            <person name="Geml J."/>
            <person name="Haridas S."/>
            <person name="Hughes K."/>
            <person name="Justo A."/>
            <person name="Karasinski D."/>
            <person name="Kautmanova I."/>
            <person name="Kiss B."/>
            <person name="Kocsube S."/>
            <person name="Kotiranta H."/>
            <person name="LaButti K.M."/>
            <person name="Lechner B.E."/>
            <person name="Liimatainen K."/>
            <person name="Lipzen A."/>
            <person name="Lukacs Z."/>
            <person name="Mihaltcheva S."/>
            <person name="Morgado L.N."/>
            <person name="Niskanen T."/>
            <person name="Noordeloos M.E."/>
            <person name="Ohm R.A."/>
            <person name="Ortiz-Santana B."/>
            <person name="Ovrebo C."/>
            <person name="Racz N."/>
            <person name="Riley R."/>
            <person name="Savchenko A."/>
            <person name="Shiryaev A."/>
            <person name="Soop K."/>
            <person name="Spirin V."/>
            <person name="Szebenyi C."/>
            <person name="Tomsovsky M."/>
            <person name="Tulloss R.E."/>
            <person name="Uehling J."/>
            <person name="Grigoriev I.V."/>
            <person name="Vagvolgyi C."/>
            <person name="Papp T."/>
            <person name="Martin F.M."/>
            <person name="Miettinen O."/>
            <person name="Hibbett D.S."/>
            <person name="Nagy L.G."/>
        </authorList>
    </citation>
    <scope>NUCLEOTIDE SEQUENCE [LARGE SCALE GENOMIC DNA]</scope>
    <source>
        <strain evidence="18 19">OMC1185</strain>
    </source>
</reference>
<evidence type="ECO:0000256" key="7">
    <source>
        <dbReference type="ARBA" id="ARBA00022853"/>
    </source>
</evidence>
<dbReference type="GO" id="GO:0000785">
    <property type="term" value="C:chromatin"/>
    <property type="evidence" value="ECO:0007669"/>
    <property type="project" value="UniProtKB-ARBA"/>
</dbReference>
<dbReference type="GO" id="GO:0008270">
    <property type="term" value="F:zinc ion binding"/>
    <property type="evidence" value="ECO:0007669"/>
    <property type="project" value="UniProtKB-KW"/>
</dbReference>
<feature type="binding site" evidence="12">
    <location>
        <position position="328"/>
    </location>
    <ligand>
        <name>Zn(2+)</name>
        <dbReference type="ChEBI" id="CHEBI:29105"/>
        <label>1</label>
    </ligand>
</feature>
<dbReference type="SUPFAM" id="SSF57903">
    <property type="entry name" value="FYVE/PHD zinc finger"/>
    <property type="match status" value="1"/>
</dbReference>
<comment type="similarity">
    <text evidence="2 14">Belongs to the ING family.</text>
</comment>
<feature type="binding site" evidence="12">
    <location>
        <position position="322"/>
    </location>
    <ligand>
        <name>Zn(2+)</name>
        <dbReference type="ChEBI" id="CHEBI:29105"/>
        <label>2</label>
    </ligand>
</feature>
<feature type="binding site" evidence="12">
    <location>
        <position position="347"/>
    </location>
    <ligand>
        <name>Zn(2+)</name>
        <dbReference type="ChEBI" id="CHEBI:29105"/>
        <label>2</label>
    </ligand>
</feature>
<evidence type="ECO:0000256" key="3">
    <source>
        <dbReference type="ARBA" id="ARBA00022604"/>
    </source>
</evidence>
<keyword evidence="8" id="KW-0805">Transcription regulation</keyword>
<dbReference type="STRING" id="5364.A0A5C3NP06"/>
<dbReference type="InterPro" id="IPR028651">
    <property type="entry name" value="ING_fam"/>
</dbReference>
<dbReference type="CDD" id="cd16858">
    <property type="entry name" value="ING_ING3_Yng2p"/>
    <property type="match status" value="1"/>
</dbReference>
<dbReference type="GO" id="GO:0005634">
    <property type="term" value="C:nucleus"/>
    <property type="evidence" value="ECO:0007669"/>
    <property type="project" value="UniProtKB-SubCell"/>
</dbReference>
<feature type="site" description="Histone H3K4me3 binding" evidence="11">
    <location>
        <position position="318"/>
    </location>
</feature>
<keyword evidence="10 14" id="KW-0539">Nucleus</keyword>
<evidence type="ECO:0000256" key="6">
    <source>
        <dbReference type="ARBA" id="ARBA00022833"/>
    </source>
</evidence>
<accession>A0A5C3NP06</accession>
<evidence type="ECO:0000256" key="13">
    <source>
        <dbReference type="PROSITE-ProRule" id="PRU00146"/>
    </source>
</evidence>
<feature type="compositionally biased region" description="Low complexity" evidence="16">
    <location>
        <begin position="214"/>
        <end position="233"/>
    </location>
</feature>
<dbReference type="PROSITE" id="PS01359">
    <property type="entry name" value="ZF_PHD_1"/>
    <property type="match status" value="1"/>
</dbReference>
<dbReference type="AlphaFoldDB" id="A0A5C3NP06"/>
<dbReference type="InterPro" id="IPR001965">
    <property type="entry name" value="Znf_PHD"/>
</dbReference>
<dbReference type="GO" id="GO:0006325">
    <property type="term" value="P:chromatin organization"/>
    <property type="evidence" value="ECO:0007669"/>
    <property type="project" value="UniProtKB-KW"/>
</dbReference>
<dbReference type="PANTHER" id="PTHR10333:SF103">
    <property type="entry name" value="INHIBITOR OF GROWTH PROTEIN 3"/>
    <property type="match status" value="1"/>
</dbReference>
<keyword evidence="3" id="KW-0341">Growth regulation</keyword>
<dbReference type="Gene3D" id="3.30.40.10">
    <property type="entry name" value="Zinc/RING finger domain, C3HC4 (zinc finger)"/>
    <property type="match status" value="1"/>
</dbReference>
<protein>
    <recommendedName>
        <fullName evidence="14">Chromatin modification-related protein</fullName>
    </recommendedName>
</protein>
<feature type="region of interest" description="Disordered" evidence="16">
    <location>
        <begin position="197"/>
        <end position="242"/>
    </location>
</feature>
<keyword evidence="15" id="KW-0175">Coiled coil</keyword>
<evidence type="ECO:0000256" key="10">
    <source>
        <dbReference type="ARBA" id="ARBA00023242"/>
    </source>
</evidence>
<evidence type="ECO:0000256" key="8">
    <source>
        <dbReference type="ARBA" id="ARBA00023015"/>
    </source>
</evidence>
<dbReference type="InterPro" id="IPR024610">
    <property type="entry name" value="ING_N_histone-binding"/>
</dbReference>
<feature type="binding site" evidence="12">
    <location>
        <position position="331"/>
    </location>
    <ligand>
        <name>Zn(2+)</name>
        <dbReference type="ChEBI" id="CHEBI:29105"/>
        <label>1</label>
    </ligand>
</feature>
<dbReference type="InterPro" id="IPR011011">
    <property type="entry name" value="Znf_FYVE_PHD"/>
</dbReference>